<keyword evidence="6 7" id="KW-0472">Membrane</keyword>
<evidence type="ECO:0000256" key="6">
    <source>
        <dbReference type="ARBA" id="ARBA00023136"/>
    </source>
</evidence>
<keyword evidence="5 7" id="KW-1133">Transmembrane helix</keyword>
<dbReference type="GO" id="GO:0180047">
    <property type="term" value="P:dolichol phosphate mannose biosynthetic process"/>
    <property type="evidence" value="ECO:0007669"/>
    <property type="project" value="InterPro"/>
</dbReference>
<comment type="similarity">
    <text evidence="2 7">Belongs to the DPM2 family.</text>
</comment>
<dbReference type="GO" id="GO:0030234">
    <property type="term" value="F:enzyme regulator activity"/>
    <property type="evidence" value="ECO:0007669"/>
    <property type="project" value="UniProtKB-UniRule"/>
</dbReference>
<evidence type="ECO:0000256" key="5">
    <source>
        <dbReference type="ARBA" id="ARBA00022989"/>
    </source>
</evidence>
<feature type="transmembrane region" description="Helical" evidence="7">
    <location>
        <begin position="21"/>
        <end position="43"/>
    </location>
</feature>
<evidence type="ECO:0000313" key="11">
    <source>
        <dbReference type="Proteomes" id="UP001197328"/>
    </source>
</evidence>
<name>A0AAN6I4I2_PICAN</name>
<feature type="transmembrane region" description="Helical" evidence="7">
    <location>
        <begin position="63"/>
        <end position="84"/>
    </location>
</feature>
<dbReference type="Pfam" id="PF07297">
    <property type="entry name" value="DPM2"/>
    <property type="match status" value="1"/>
</dbReference>
<evidence type="ECO:0000313" key="8">
    <source>
        <dbReference type="EMBL" id="KAG7817166.1"/>
    </source>
</evidence>
<organism evidence="8 10">
    <name type="scientific">Pichia angusta</name>
    <name type="common">Yeast</name>
    <name type="synonym">Hansenula polymorpha</name>
    <dbReference type="NCBI Taxonomy" id="870730"/>
    <lineage>
        <taxon>Eukaryota</taxon>
        <taxon>Fungi</taxon>
        <taxon>Dikarya</taxon>
        <taxon>Ascomycota</taxon>
        <taxon>Saccharomycotina</taxon>
        <taxon>Pichiomycetes</taxon>
        <taxon>Pichiales</taxon>
        <taxon>Pichiaceae</taxon>
        <taxon>Ogataea</taxon>
    </lineage>
</organism>
<comment type="function">
    <text evidence="7">Regulatory subunit of the dolichol-phosphate mannose (DPM) synthase complex; essential for the ER localization.</text>
</comment>
<dbReference type="EMBL" id="JAHLUX010000008">
    <property type="protein sequence ID" value="KAG7817166.1"/>
    <property type="molecule type" value="Genomic_DNA"/>
</dbReference>
<evidence type="ECO:0000256" key="1">
    <source>
        <dbReference type="ARBA" id="ARBA00004477"/>
    </source>
</evidence>
<accession>A0AAN6I4I2</accession>
<dbReference type="PANTHER" id="PTHR15039:SF11">
    <property type="entry name" value="DOLICHOL PHOSPHATE-MANNOSE BIOSYNTHESIS REGULATORY PROTEIN"/>
    <property type="match status" value="1"/>
</dbReference>
<dbReference type="GO" id="GO:0005789">
    <property type="term" value="C:endoplasmic reticulum membrane"/>
    <property type="evidence" value="ECO:0007669"/>
    <property type="project" value="UniProtKB-SubCell"/>
</dbReference>
<comment type="subcellular location">
    <subcellularLocation>
        <location evidence="1 7">Endoplasmic reticulum membrane</location>
        <topology evidence="1 7">Multi-pass membrane protein</topology>
    </subcellularLocation>
</comment>
<comment type="subunit">
    <text evidence="7">Component of the dolichol-phosphate mannose (DPM) synthase complex.</text>
</comment>
<keyword evidence="3 7" id="KW-0812">Transmembrane</keyword>
<dbReference type="GO" id="GO:0006506">
    <property type="term" value="P:GPI anchor biosynthetic process"/>
    <property type="evidence" value="ECO:0007669"/>
    <property type="project" value="TreeGrafter"/>
</dbReference>
<evidence type="ECO:0000313" key="9">
    <source>
        <dbReference type="EMBL" id="KAG7849539.1"/>
    </source>
</evidence>
<evidence type="ECO:0000313" key="10">
    <source>
        <dbReference type="Proteomes" id="UP001196530"/>
    </source>
</evidence>
<dbReference type="Proteomes" id="UP001196530">
    <property type="component" value="Unassembled WGS sequence"/>
</dbReference>
<keyword evidence="4 7" id="KW-0256">Endoplasmic reticulum</keyword>
<dbReference type="AlphaFoldDB" id="A0AAN6I4I2"/>
<reference evidence="8 11" key="1">
    <citation type="journal article" date="2021" name="G3 (Bethesda)">
        <title>Genomic diversity, chromosomal rearrangements, and interspecies hybridization in the ogataea polymorpha species complex.</title>
        <authorList>
            <person name="Hanson S.J."/>
            <person name="Cinneide E.O."/>
            <person name="Salzberg L.I."/>
            <person name="Wolfe K.H."/>
            <person name="McGowan J."/>
            <person name="Fitzpatrick D.A."/>
            <person name="Matlin K."/>
        </authorList>
    </citation>
    <scope>NUCLEOTIDE SEQUENCE</scope>
    <source>
        <strain evidence="9">51-138</strain>
        <strain evidence="8">61-244</strain>
    </source>
</reference>
<evidence type="ECO:0000256" key="3">
    <source>
        <dbReference type="ARBA" id="ARBA00022692"/>
    </source>
</evidence>
<keyword evidence="11" id="KW-1185">Reference proteome</keyword>
<comment type="caution">
    <text evidence="8">The sequence shown here is derived from an EMBL/GenBank/DDBJ whole genome shotgun (WGS) entry which is preliminary data.</text>
</comment>
<sequence length="93" mass="10394">MVSTEHVIILTVESFDKPVGLSMLLAATLIFVYYTIWTFVLPFLEPDNFLQNLFLPREYAIKIPVLLLCVGVTFVGAFIGSVLIRSSKKGKKA</sequence>
<dbReference type="EMBL" id="JAHLVD010000006">
    <property type="protein sequence ID" value="KAG7849539.1"/>
    <property type="molecule type" value="Genomic_DNA"/>
</dbReference>
<evidence type="ECO:0000256" key="4">
    <source>
        <dbReference type="ARBA" id="ARBA00022824"/>
    </source>
</evidence>
<comment type="pathway">
    <text evidence="7">Protein modification; protein glycosylation.</text>
</comment>
<dbReference type="InterPro" id="IPR009914">
    <property type="entry name" value="DPM2"/>
</dbReference>
<dbReference type="PANTHER" id="PTHR15039">
    <property type="entry name" value="DOLICHOL PHOSPHATE-MANNOSE BIOSYNTHESIS REGULATORY PROTEIN"/>
    <property type="match status" value="1"/>
</dbReference>
<dbReference type="GO" id="GO:0033185">
    <property type="term" value="C:dolichol-phosphate-mannose synthase complex"/>
    <property type="evidence" value="ECO:0007669"/>
    <property type="project" value="TreeGrafter"/>
</dbReference>
<dbReference type="Proteomes" id="UP001197328">
    <property type="component" value="Unassembled WGS sequence"/>
</dbReference>
<dbReference type="RefSeq" id="XP_043058595.1">
    <property type="nucleotide sequence ID" value="XM_043204540.1"/>
</dbReference>
<dbReference type="GeneID" id="66127952"/>
<proteinExistence type="inferred from homology"/>
<protein>
    <recommendedName>
        <fullName evidence="7">Dolichol phosphate-mannose biosynthesis regulatory protein</fullName>
    </recommendedName>
</protein>
<evidence type="ECO:0000256" key="2">
    <source>
        <dbReference type="ARBA" id="ARBA00005478"/>
    </source>
</evidence>
<evidence type="ECO:0000256" key="7">
    <source>
        <dbReference type="RuleBase" id="RU365084"/>
    </source>
</evidence>
<gene>
    <name evidence="8" type="ORF">KL928_003901</name>
    <name evidence="9" type="ORF">KL940_002569</name>
</gene>